<dbReference type="VEuPathDB" id="TriTrypDB:LdBPK_364540.1"/>
<dbReference type="SUPFAM" id="SSF49562">
    <property type="entry name" value="C2 domain (Calcium/lipid-binding domain, CaLB)"/>
    <property type="match status" value="4"/>
</dbReference>
<feature type="region of interest" description="Disordered" evidence="1">
    <location>
        <begin position="67"/>
        <end position="89"/>
    </location>
</feature>
<name>A0A3S7XBH6_LEIDO</name>
<organism evidence="3 4">
    <name type="scientific">Leishmania donovani</name>
    <dbReference type="NCBI Taxonomy" id="5661"/>
    <lineage>
        <taxon>Eukaryota</taxon>
        <taxon>Discoba</taxon>
        <taxon>Euglenozoa</taxon>
        <taxon>Kinetoplastea</taxon>
        <taxon>Metakinetoplastina</taxon>
        <taxon>Trypanosomatida</taxon>
        <taxon>Trypanosomatidae</taxon>
        <taxon>Leishmaniinae</taxon>
        <taxon>Leishmania</taxon>
    </lineage>
</organism>
<dbReference type="Pfam" id="PF00168">
    <property type="entry name" value="C2"/>
    <property type="match status" value="4"/>
</dbReference>
<feature type="compositionally biased region" description="Polar residues" evidence="1">
    <location>
        <begin position="1581"/>
        <end position="1595"/>
    </location>
</feature>
<dbReference type="PROSITE" id="PS50004">
    <property type="entry name" value="C2"/>
    <property type="match status" value="2"/>
</dbReference>
<evidence type="ECO:0000256" key="1">
    <source>
        <dbReference type="SAM" id="MobiDB-lite"/>
    </source>
</evidence>
<feature type="region of interest" description="Disordered" evidence="1">
    <location>
        <begin position="1"/>
        <end position="44"/>
    </location>
</feature>
<feature type="region of interest" description="Disordered" evidence="1">
    <location>
        <begin position="1244"/>
        <end position="1303"/>
    </location>
</feature>
<dbReference type="Proteomes" id="UP000274082">
    <property type="component" value="Chromosome 36"/>
</dbReference>
<feature type="region of interest" description="Disordered" evidence="1">
    <location>
        <begin position="1323"/>
        <end position="1366"/>
    </location>
</feature>
<dbReference type="VEuPathDB" id="TriTrypDB:LdCL_360052600"/>
<feature type="domain" description="C2" evidence="2">
    <location>
        <begin position="236"/>
        <end position="365"/>
    </location>
</feature>
<evidence type="ECO:0000313" key="4">
    <source>
        <dbReference type="Proteomes" id="UP000274082"/>
    </source>
</evidence>
<sequence>MPSTRCSTSSQSRRTGTAAADLASRSPTRSMRRTRQEKGKPCYEAVETREEVTTYIVTANHVHAAVERSPPHQEHVLKGSDRRTQSCSGAARQEYPRLAYYGNDRAPRTNQSAPEMTGDNARRRPQFGALAVDPGSRYGSAANRGRPTCSDNATSNFATRRHAAGAHPSRSSRIVKAPADISTLEDYKTPTRRRRSGGRYAYDHGVGHTEAPPAWRGGRHGRRSFPADVHAHDNVDVEETETNSAAAAAAAEPYHFRIRLHECRGVFADLKASCRPPPAVYFAVHTVEERGHSDIADKGSYNPVFYDEFMFSSVDPEHDALVCTLVAASSVNTSRGSRMRRDKKVAECVLALHNLAWQVERKVWVPLVRHPGTSQAYEQGEVLVSIYSADFGYDDVATEEEEAACSAAIHDTLTRYAPQELHRLDWMTSAYVNKGPEALSQLRASYQARTVEPVPVRVTVQRVEGLTDEAGGPTRASDIYVVVGDGRVERRSKTVPYRRCATVNQEFNLALANPAVDALSVTVLGNGRKLGEAVAGLTNVQAGKAKEVTLMLVRAAETGDASNGGQVTLTLQTEKYSSPYQMSAKQEARLRERVLAHLWCYLRDDLHRLDAIVGSIDNEEVYMQKWARTVGPEQKPRRLQVSVREARNIIADGGLPPRCYARITAGPTTVRTELATVRNGVVTFKDSFRVQVYDLAHDAVEVMIVAEGDDGEREMSRVCFGVATLPRQCLVLRTLHLVSAATKRAAHVQGELTVELLAEDFGLTGALAVAAAENTSFASSVHMQRLEAIMQRSSPEKLHRVPYMLDTAPPGKAERVVEDEAKQHGGDVAVAPMTVKILGVKAFKPAVDFYVKVYLNNEPILRTGDVRGSTVVTIDIEDNNEATVRLKDAPQAVMTFKIAQHRTLRKTAVLGEAEVALVNLVRGEKNVLWVPFFQPAKASASGSGGESRRCSASCTSDSRDNVVKLKGNRMPNSNGTAAARQQRLPGASLARHGAAAASPVGMLGLELQSNAFPETTVTEYKLGDESGRKGVSAQEAVTEDVTSLIAKMRPSELPKVQPMIAQCTSLKSAHDELRAELSTRPILCTVYVNIESVDLATETGKTQEAQGGVAVEAVYGSERQESRKRTGFANDALHQRQLYTQIRLDIPAKLDGAISGRNGATSRSAAYAKGAPALELRLIGVHGNEGASGAVLVPAGGLASGGAFGEGSKGAYHYDAADSDSDATADPYYAGGENSLHSYIRFPQNRGRLRSTTQPEEEHMRRPSKMRIMQQGQRQSHPHRNGGSTVSSHSNHYHNIPEDQYSSYREEDGKRYLGGANNIHSYVGSPGQSFRHSIAGSERTPPRHQVGLANASGSNRQAGSTSRSSTAASVAYKWSAPYRGEIGVVRLSLRALLTRPLYTIGDTLRVPIVAPVIPAKLSYHARCSPAVNQRCIVGHVTLRLTLPAFEHVPESLRLGGHNNMSKVVPGYVHYYERRISAYLRSHNARDLVSFHYDLYERDVVSGCWPVSLPQWMQTLIKRFGPETEYVGPVPSLPLVPEEWELVRQRADALRREREAALAPWKQGSKVGDDHTDDHIDVYSSRGASPSVHSRGNSPGRSAWADRRKGSSVNGRLDAGTASAEAVHRF</sequence>
<dbReference type="InterPro" id="IPR000008">
    <property type="entry name" value="C2_dom"/>
</dbReference>
<feature type="region of interest" description="Disordered" evidence="1">
    <location>
        <begin position="131"/>
        <end position="153"/>
    </location>
</feature>
<dbReference type="OrthoDB" id="262033at2759"/>
<gene>
    <name evidence="3" type="ORF">LdCL_360052600</name>
</gene>
<evidence type="ECO:0000259" key="2">
    <source>
        <dbReference type="PROSITE" id="PS50004"/>
    </source>
</evidence>
<protein>
    <submittedName>
        <fullName evidence="3">C2 domain protein</fullName>
    </submittedName>
</protein>
<feature type="region of interest" description="Disordered" evidence="1">
    <location>
        <begin position="1559"/>
        <end position="1625"/>
    </location>
</feature>
<proteinExistence type="predicted"/>
<dbReference type="PANTHER" id="PTHR39670:SF4">
    <property type="entry name" value="C2 DOMAIN-CONTAINING PROTEIN"/>
    <property type="match status" value="1"/>
</dbReference>
<feature type="compositionally biased region" description="Basic and acidic residues" evidence="1">
    <location>
        <begin position="67"/>
        <end position="84"/>
    </location>
</feature>
<accession>A0A3S7XBH6</accession>
<dbReference type="InterPro" id="IPR035892">
    <property type="entry name" value="C2_domain_sf"/>
</dbReference>
<feature type="compositionally biased region" description="Basic and acidic residues" evidence="1">
    <location>
        <begin position="34"/>
        <end position="44"/>
    </location>
</feature>
<dbReference type="CDD" id="cd00030">
    <property type="entry name" value="C2"/>
    <property type="match status" value="1"/>
</dbReference>
<dbReference type="EMBL" id="CP029535">
    <property type="protein sequence ID" value="AYU83810.1"/>
    <property type="molecule type" value="Genomic_DNA"/>
</dbReference>
<dbReference type="PANTHER" id="PTHR39670">
    <property type="entry name" value="C2 DOMAIN-CONTAINING PROTEIN-RELATED"/>
    <property type="match status" value="1"/>
</dbReference>
<evidence type="ECO:0000313" key="3">
    <source>
        <dbReference type="EMBL" id="AYU83810.1"/>
    </source>
</evidence>
<feature type="region of interest" description="Disordered" evidence="1">
    <location>
        <begin position="183"/>
        <end position="205"/>
    </location>
</feature>
<feature type="domain" description="C2" evidence="2">
    <location>
        <begin position="809"/>
        <end position="930"/>
    </location>
</feature>
<dbReference type="Gene3D" id="2.60.40.150">
    <property type="entry name" value="C2 domain"/>
    <property type="match status" value="1"/>
</dbReference>
<feature type="compositionally biased region" description="Basic and acidic residues" evidence="1">
    <location>
        <begin position="1566"/>
        <end position="1576"/>
    </location>
</feature>
<keyword evidence="4" id="KW-1185">Reference proteome</keyword>
<feature type="compositionally biased region" description="Low complexity" evidence="1">
    <location>
        <begin position="1"/>
        <end position="29"/>
    </location>
</feature>
<dbReference type="SMART" id="SM00239">
    <property type="entry name" value="C2"/>
    <property type="match status" value="3"/>
</dbReference>
<dbReference type="VEuPathDB" id="TriTrypDB:LDHU3_36.6160"/>
<reference evidence="3 4" key="1">
    <citation type="journal article" date="2018" name="Sci. Rep.">
        <title>A complete Leishmania donovani reference genome identifies novel genetic variations associated with virulence.</title>
        <authorList>
            <person name="Lypaczewski P."/>
            <person name="Hoshizaki J."/>
            <person name="Zhang W.-W."/>
            <person name="McCall L.-I."/>
            <person name="Torcivia-Rodriguez J."/>
            <person name="Simonyan V."/>
            <person name="Kaur A."/>
            <person name="Dewar K."/>
            <person name="Matlashewski G."/>
        </authorList>
    </citation>
    <scope>NUCLEOTIDE SEQUENCE [LARGE SCALE GENOMIC DNA]</scope>
    <source>
        <strain evidence="3 4">LdCL</strain>
    </source>
</reference>